<evidence type="ECO:0000313" key="11">
    <source>
        <dbReference type="Proteomes" id="UP001556367"/>
    </source>
</evidence>
<evidence type="ECO:0000256" key="5">
    <source>
        <dbReference type="ARBA" id="ARBA00023242"/>
    </source>
</evidence>
<dbReference type="CDD" id="cd11713">
    <property type="entry name" value="GINS_A_psf3"/>
    <property type="match status" value="1"/>
</dbReference>
<keyword evidence="11" id="KW-1185">Reference proteome</keyword>
<evidence type="ECO:0000256" key="3">
    <source>
        <dbReference type="ARBA" id="ARBA00015140"/>
    </source>
</evidence>
<evidence type="ECO:0000259" key="8">
    <source>
        <dbReference type="Pfam" id="PF05916"/>
    </source>
</evidence>
<dbReference type="PANTHER" id="PTHR22768">
    <property type="entry name" value="DNA REPLICATION COMPLEX GINS PROTEIN PSF3"/>
    <property type="match status" value="1"/>
</dbReference>
<comment type="similarity">
    <text evidence="2 6">Belongs to the GINS3/PSF3 family.</text>
</comment>
<dbReference type="Pfam" id="PF22466">
    <property type="entry name" value="PSF3_N"/>
    <property type="match status" value="1"/>
</dbReference>
<evidence type="ECO:0000256" key="1">
    <source>
        <dbReference type="ARBA" id="ARBA00004123"/>
    </source>
</evidence>
<comment type="function">
    <text evidence="6">The GINS complex plays an essential role in the initiation of DNA replication.</text>
</comment>
<comment type="subunit">
    <text evidence="6">Component of the GINS complex.</text>
</comment>
<evidence type="ECO:0000256" key="2">
    <source>
        <dbReference type="ARBA" id="ARBA00006343"/>
    </source>
</evidence>
<dbReference type="InterPro" id="IPR055221">
    <property type="entry name" value="PSF3_N"/>
</dbReference>
<organism evidence="10 11">
    <name type="scientific">Hohenbuehelia grisea</name>
    <dbReference type="NCBI Taxonomy" id="104357"/>
    <lineage>
        <taxon>Eukaryota</taxon>
        <taxon>Fungi</taxon>
        <taxon>Dikarya</taxon>
        <taxon>Basidiomycota</taxon>
        <taxon>Agaricomycotina</taxon>
        <taxon>Agaricomycetes</taxon>
        <taxon>Agaricomycetidae</taxon>
        <taxon>Agaricales</taxon>
        <taxon>Pleurotineae</taxon>
        <taxon>Pleurotaceae</taxon>
        <taxon>Hohenbuehelia</taxon>
    </lineage>
</organism>
<gene>
    <name evidence="10" type="ORF">HGRIS_009647</name>
</gene>
<reference evidence="11" key="1">
    <citation type="submission" date="2024-06" db="EMBL/GenBank/DDBJ databases">
        <title>Multi-omics analyses provide insights into the biosynthesis of the anticancer antibiotic pleurotin in Hohenbuehelia grisea.</title>
        <authorList>
            <person name="Weaver J.A."/>
            <person name="Alberti F."/>
        </authorList>
    </citation>
    <scope>NUCLEOTIDE SEQUENCE [LARGE SCALE GENOMIC DNA]</scope>
    <source>
        <strain evidence="11">T-177</strain>
    </source>
</reference>
<accession>A0ABR3J363</accession>
<dbReference type="CDD" id="cd21693">
    <property type="entry name" value="GINS_B_Psf3"/>
    <property type="match status" value="1"/>
</dbReference>
<name>A0ABR3J363_9AGAR</name>
<dbReference type="InterPro" id="IPR010492">
    <property type="entry name" value="GINS_Psf3"/>
</dbReference>
<evidence type="ECO:0000313" key="10">
    <source>
        <dbReference type="EMBL" id="KAL0949600.1"/>
    </source>
</evidence>
<proteinExistence type="inferred from homology"/>
<feature type="region of interest" description="Disordered" evidence="7">
    <location>
        <begin position="171"/>
        <end position="191"/>
    </location>
</feature>
<dbReference type="PANTHER" id="PTHR22768:SF0">
    <property type="entry name" value="DNA REPLICATION COMPLEX GINS PROTEIN PSF3"/>
    <property type="match status" value="1"/>
</dbReference>
<evidence type="ECO:0000259" key="9">
    <source>
        <dbReference type="Pfam" id="PF22466"/>
    </source>
</evidence>
<evidence type="ECO:0000256" key="4">
    <source>
        <dbReference type="ARBA" id="ARBA00022705"/>
    </source>
</evidence>
<keyword evidence="4 6" id="KW-0235">DNA replication</keyword>
<comment type="subcellular location">
    <subcellularLocation>
        <location evidence="1 6">Nucleus</location>
    </subcellularLocation>
</comment>
<dbReference type="SUPFAM" id="SSF158573">
    <property type="entry name" value="GINS helical bundle-like"/>
    <property type="match status" value="1"/>
</dbReference>
<evidence type="ECO:0000256" key="6">
    <source>
        <dbReference type="RuleBase" id="RU367161"/>
    </source>
</evidence>
<dbReference type="InterPro" id="IPR036224">
    <property type="entry name" value="GINS_bundle-like_dom_sf"/>
</dbReference>
<dbReference type="Pfam" id="PF05916">
    <property type="entry name" value="Sld5"/>
    <property type="match status" value="1"/>
</dbReference>
<dbReference type="InterPro" id="IPR038437">
    <property type="entry name" value="GINS_Psf3_sf"/>
</dbReference>
<protein>
    <recommendedName>
        <fullName evidence="3 6">DNA replication complex GINS protein PSF3</fullName>
    </recommendedName>
</protein>
<dbReference type="SUPFAM" id="SSF160059">
    <property type="entry name" value="PriA/YqbF domain"/>
    <property type="match status" value="1"/>
</dbReference>
<dbReference type="EMBL" id="JASNQZ010000012">
    <property type="protein sequence ID" value="KAL0949600.1"/>
    <property type="molecule type" value="Genomic_DNA"/>
</dbReference>
<dbReference type="Gene3D" id="1.20.58.2050">
    <property type="match status" value="1"/>
</dbReference>
<evidence type="ECO:0000256" key="7">
    <source>
        <dbReference type="SAM" id="MobiDB-lite"/>
    </source>
</evidence>
<dbReference type="InterPro" id="IPR021151">
    <property type="entry name" value="GINS_A"/>
</dbReference>
<feature type="domain" description="DNA replication complex GINS protein PSF3 N-terminal" evidence="9">
    <location>
        <begin position="6"/>
        <end position="55"/>
    </location>
</feature>
<dbReference type="Proteomes" id="UP001556367">
    <property type="component" value="Unassembled WGS sequence"/>
</dbReference>
<feature type="compositionally biased region" description="Basic and acidic residues" evidence="7">
    <location>
        <begin position="175"/>
        <end position="191"/>
    </location>
</feature>
<keyword evidence="5 6" id="KW-0539">Nucleus</keyword>
<sequence length="191" mass="21296">MEDDYFSIEAILAENQKLQCTFKYDIADMGHIGGGNERDLKALSKRQIPLWLAYTIIYSDWADFTIPTPFSSKVRNALKAESRSVRLSSLVGAGGLWYGFGKTIMEMLSDDQGLELSETLTKAFVARLTEIVDQAQHFAALGAAGSSRPGGDATSAFREGLDGTERELFSLAQESTRRSKKWYEDHNKARR</sequence>
<feature type="domain" description="GINS subunit" evidence="8">
    <location>
        <begin position="71"/>
        <end position="183"/>
    </location>
</feature>
<comment type="caution">
    <text evidence="10">The sequence shown here is derived from an EMBL/GenBank/DDBJ whole genome shotgun (WGS) entry which is preliminary data.</text>
</comment>